<sequence>MGNTCASTSAIKEQPQVIKMSSDGTQEVSLKKQRPGCTGMFWRPDPTGQVKLASNDNWPRDGAKLRGKVVEVDGKKWMLATQVLQKGGSDWLPAPAGAALPFEYDNHYYLE</sequence>
<evidence type="ECO:0000256" key="1">
    <source>
        <dbReference type="SAM" id="MobiDB-lite"/>
    </source>
</evidence>
<dbReference type="Proteomes" id="UP001153069">
    <property type="component" value="Unassembled WGS sequence"/>
</dbReference>
<evidence type="ECO:0000313" key="3">
    <source>
        <dbReference type="Proteomes" id="UP001153069"/>
    </source>
</evidence>
<reference evidence="2" key="1">
    <citation type="submission" date="2020-06" db="EMBL/GenBank/DDBJ databases">
        <authorList>
            <consortium name="Plant Systems Biology data submission"/>
        </authorList>
    </citation>
    <scope>NUCLEOTIDE SEQUENCE</scope>
    <source>
        <strain evidence="2">D6</strain>
    </source>
</reference>
<evidence type="ECO:0000313" key="2">
    <source>
        <dbReference type="EMBL" id="CAB9504713.1"/>
    </source>
</evidence>
<organism evidence="2 3">
    <name type="scientific">Seminavis robusta</name>
    <dbReference type="NCBI Taxonomy" id="568900"/>
    <lineage>
        <taxon>Eukaryota</taxon>
        <taxon>Sar</taxon>
        <taxon>Stramenopiles</taxon>
        <taxon>Ochrophyta</taxon>
        <taxon>Bacillariophyta</taxon>
        <taxon>Bacillariophyceae</taxon>
        <taxon>Bacillariophycidae</taxon>
        <taxon>Naviculales</taxon>
        <taxon>Naviculaceae</taxon>
        <taxon>Seminavis</taxon>
    </lineage>
</organism>
<protein>
    <submittedName>
        <fullName evidence="2">Uncharacterized protein</fullName>
    </submittedName>
</protein>
<keyword evidence="3" id="KW-1185">Reference proteome</keyword>
<dbReference type="OrthoDB" id="409572at2759"/>
<gene>
    <name evidence="2" type="ORF">SEMRO_206_G086470.1</name>
</gene>
<name>A0A9N8H7J3_9STRA</name>
<feature type="region of interest" description="Disordered" evidence="1">
    <location>
        <begin position="1"/>
        <end position="58"/>
    </location>
</feature>
<dbReference type="AlphaFoldDB" id="A0A9N8H7J3"/>
<feature type="compositionally biased region" description="Polar residues" evidence="1">
    <location>
        <begin position="1"/>
        <end position="11"/>
    </location>
</feature>
<accession>A0A9N8H7J3</accession>
<comment type="caution">
    <text evidence="2">The sequence shown here is derived from an EMBL/GenBank/DDBJ whole genome shotgun (WGS) entry which is preliminary data.</text>
</comment>
<dbReference type="EMBL" id="CAICTM010000205">
    <property type="protein sequence ID" value="CAB9504713.1"/>
    <property type="molecule type" value="Genomic_DNA"/>
</dbReference>
<proteinExistence type="predicted"/>